<comment type="subcellular location">
    <subcellularLocation>
        <location evidence="2">Membrane</location>
    </subcellularLocation>
</comment>
<organism evidence="14 15">
    <name type="scientific">Massilia cavernae</name>
    <dbReference type="NCBI Taxonomy" id="2320864"/>
    <lineage>
        <taxon>Bacteria</taxon>
        <taxon>Pseudomonadati</taxon>
        <taxon>Pseudomonadota</taxon>
        <taxon>Betaproteobacteria</taxon>
        <taxon>Burkholderiales</taxon>
        <taxon>Oxalobacteraceae</taxon>
        <taxon>Telluria group</taxon>
        <taxon>Massilia</taxon>
    </lineage>
</organism>
<dbReference type="RefSeq" id="WP_119810924.1">
    <property type="nucleotide sequence ID" value="NZ_QYUP01000111.1"/>
</dbReference>
<dbReference type="EC" id="2.7.13.3" evidence="3"/>
<keyword evidence="8 11" id="KW-1133">Transmembrane helix</keyword>
<gene>
    <name evidence="14" type="ORF">D3872_11665</name>
</gene>
<dbReference type="CDD" id="cd00082">
    <property type="entry name" value="HisKA"/>
    <property type="match status" value="1"/>
</dbReference>
<keyword evidence="6 11" id="KW-0812">Transmembrane</keyword>
<dbReference type="PANTHER" id="PTHR45436">
    <property type="entry name" value="SENSOR HISTIDINE KINASE YKOH"/>
    <property type="match status" value="1"/>
</dbReference>
<keyword evidence="9" id="KW-0902">Two-component regulatory system</keyword>
<dbReference type="PROSITE" id="PS50109">
    <property type="entry name" value="HIS_KIN"/>
    <property type="match status" value="1"/>
</dbReference>
<keyword evidence="5" id="KW-0808">Transferase</keyword>
<keyword evidence="15" id="KW-1185">Reference proteome</keyword>
<dbReference type="Gene3D" id="1.10.287.130">
    <property type="match status" value="1"/>
</dbReference>
<evidence type="ECO:0000256" key="1">
    <source>
        <dbReference type="ARBA" id="ARBA00000085"/>
    </source>
</evidence>
<dbReference type="OrthoDB" id="9121563at2"/>
<dbReference type="AlphaFoldDB" id="A0A418XT82"/>
<name>A0A418XT82_9BURK</name>
<dbReference type="InterPro" id="IPR050428">
    <property type="entry name" value="TCS_sensor_his_kinase"/>
</dbReference>
<keyword evidence="7 14" id="KW-0418">Kinase</keyword>
<accession>A0A418XT82</accession>
<evidence type="ECO:0000259" key="13">
    <source>
        <dbReference type="PROSITE" id="PS50885"/>
    </source>
</evidence>
<dbReference type="SMART" id="SM00387">
    <property type="entry name" value="HATPase_c"/>
    <property type="match status" value="1"/>
</dbReference>
<evidence type="ECO:0000256" key="9">
    <source>
        <dbReference type="ARBA" id="ARBA00023012"/>
    </source>
</evidence>
<evidence type="ECO:0000259" key="12">
    <source>
        <dbReference type="PROSITE" id="PS50109"/>
    </source>
</evidence>
<comment type="catalytic activity">
    <reaction evidence="1">
        <text>ATP + protein L-histidine = ADP + protein N-phospho-L-histidine.</text>
        <dbReference type="EC" id="2.7.13.3"/>
    </reaction>
</comment>
<feature type="domain" description="HAMP" evidence="13">
    <location>
        <begin position="159"/>
        <end position="212"/>
    </location>
</feature>
<reference evidence="14 15" key="1">
    <citation type="submission" date="2018-09" db="EMBL/GenBank/DDBJ databases">
        <authorList>
            <person name="Zhu H."/>
        </authorList>
    </citation>
    <scope>NUCLEOTIDE SEQUENCE [LARGE SCALE GENOMIC DNA]</scope>
    <source>
        <strain evidence="14 15">K1S02-61</strain>
    </source>
</reference>
<dbReference type="Pfam" id="PF00512">
    <property type="entry name" value="HisKA"/>
    <property type="match status" value="1"/>
</dbReference>
<dbReference type="PROSITE" id="PS50885">
    <property type="entry name" value="HAMP"/>
    <property type="match status" value="1"/>
</dbReference>
<dbReference type="InterPro" id="IPR003660">
    <property type="entry name" value="HAMP_dom"/>
</dbReference>
<evidence type="ECO:0000256" key="3">
    <source>
        <dbReference type="ARBA" id="ARBA00012438"/>
    </source>
</evidence>
<dbReference type="SUPFAM" id="SSF55874">
    <property type="entry name" value="ATPase domain of HSP90 chaperone/DNA topoisomerase II/histidine kinase"/>
    <property type="match status" value="1"/>
</dbReference>
<dbReference type="GO" id="GO:0005886">
    <property type="term" value="C:plasma membrane"/>
    <property type="evidence" value="ECO:0007669"/>
    <property type="project" value="TreeGrafter"/>
</dbReference>
<proteinExistence type="predicted"/>
<dbReference type="EMBL" id="QYUP01000111">
    <property type="protein sequence ID" value="RJG15864.1"/>
    <property type="molecule type" value="Genomic_DNA"/>
</dbReference>
<comment type="caution">
    <text evidence="14">The sequence shown here is derived from an EMBL/GenBank/DDBJ whole genome shotgun (WGS) entry which is preliminary data.</text>
</comment>
<dbReference type="InterPro" id="IPR005467">
    <property type="entry name" value="His_kinase_dom"/>
</dbReference>
<dbReference type="InterPro" id="IPR004358">
    <property type="entry name" value="Sig_transdc_His_kin-like_C"/>
</dbReference>
<evidence type="ECO:0000256" key="8">
    <source>
        <dbReference type="ARBA" id="ARBA00022989"/>
    </source>
</evidence>
<dbReference type="Gene3D" id="3.30.565.10">
    <property type="entry name" value="Histidine kinase-like ATPase, C-terminal domain"/>
    <property type="match status" value="1"/>
</dbReference>
<keyword evidence="10 11" id="KW-0472">Membrane</keyword>
<evidence type="ECO:0000256" key="5">
    <source>
        <dbReference type="ARBA" id="ARBA00022679"/>
    </source>
</evidence>
<protein>
    <recommendedName>
        <fullName evidence="3">histidine kinase</fullName>
        <ecNumber evidence="3">2.7.13.3</ecNumber>
    </recommendedName>
</protein>
<feature type="transmembrane region" description="Helical" evidence="11">
    <location>
        <begin position="12"/>
        <end position="38"/>
    </location>
</feature>
<evidence type="ECO:0000256" key="6">
    <source>
        <dbReference type="ARBA" id="ARBA00022692"/>
    </source>
</evidence>
<dbReference type="SUPFAM" id="SSF47384">
    <property type="entry name" value="Homodimeric domain of signal transducing histidine kinase"/>
    <property type="match status" value="1"/>
</dbReference>
<evidence type="ECO:0000313" key="14">
    <source>
        <dbReference type="EMBL" id="RJG15864.1"/>
    </source>
</evidence>
<dbReference type="InterPro" id="IPR036890">
    <property type="entry name" value="HATPase_C_sf"/>
</dbReference>
<feature type="transmembrane region" description="Helical" evidence="11">
    <location>
        <begin position="134"/>
        <end position="158"/>
    </location>
</feature>
<evidence type="ECO:0000313" key="15">
    <source>
        <dbReference type="Proteomes" id="UP000284006"/>
    </source>
</evidence>
<dbReference type="GO" id="GO:0000155">
    <property type="term" value="F:phosphorelay sensor kinase activity"/>
    <property type="evidence" value="ECO:0007669"/>
    <property type="project" value="InterPro"/>
</dbReference>
<dbReference type="Pfam" id="PF02518">
    <property type="entry name" value="HATPase_c"/>
    <property type="match status" value="1"/>
</dbReference>
<evidence type="ECO:0000256" key="11">
    <source>
        <dbReference type="SAM" id="Phobius"/>
    </source>
</evidence>
<sequence length="431" mass="45694">MSGARHGLRRRIVFAFAAFALLASLCFSAFSLVFVYVVEDSFFDNMLRQEAAHQQQAWDARGEPATPLRGFVSVHRGPATFPFDLARQFPASPGHSEFFGDQGRHYHVVRAGSAPFYLVAEVSGELVVRPRLPFIAGVLGTLAAALLAVTTAFGFWLARSATAPLDRLARLVSAAEPGLLPRGFAAGFPDNEIGAVATRLEQALDRIADFIEREQRFTQDASHELRTPVAVIDGAARLLAAQPMAPKAAAQVQRIAAAAAGMAQTVDTLLALAREELDQAAAEPVALLPLVEEIVVRHAHLLEGKAVEVQVEGGGTAAWHCHRAALEILLSNLVSNAFGHTSSGMIRIGADDGALVVADSGPGISPWLQERLYQPGAKGEASCGLGLGLSIAHRLAARAGFELSIGSEPGAGTRAVLRLAQFERFHSPSAA</sequence>
<dbReference type="SMART" id="SM00388">
    <property type="entry name" value="HisKA"/>
    <property type="match status" value="1"/>
</dbReference>
<evidence type="ECO:0000256" key="10">
    <source>
        <dbReference type="ARBA" id="ARBA00023136"/>
    </source>
</evidence>
<dbReference type="InterPro" id="IPR036097">
    <property type="entry name" value="HisK_dim/P_sf"/>
</dbReference>
<evidence type="ECO:0000256" key="7">
    <source>
        <dbReference type="ARBA" id="ARBA00022777"/>
    </source>
</evidence>
<dbReference type="InterPro" id="IPR003594">
    <property type="entry name" value="HATPase_dom"/>
</dbReference>
<keyword evidence="4" id="KW-0597">Phosphoprotein</keyword>
<dbReference type="Proteomes" id="UP000284006">
    <property type="component" value="Unassembled WGS sequence"/>
</dbReference>
<dbReference type="InterPro" id="IPR003661">
    <property type="entry name" value="HisK_dim/P_dom"/>
</dbReference>
<dbReference type="PRINTS" id="PR00344">
    <property type="entry name" value="BCTRLSENSOR"/>
</dbReference>
<evidence type="ECO:0000256" key="4">
    <source>
        <dbReference type="ARBA" id="ARBA00022553"/>
    </source>
</evidence>
<dbReference type="PANTHER" id="PTHR45436:SF16">
    <property type="entry name" value="HISTIDINE KINASE"/>
    <property type="match status" value="1"/>
</dbReference>
<feature type="domain" description="Histidine kinase" evidence="12">
    <location>
        <begin position="220"/>
        <end position="423"/>
    </location>
</feature>
<evidence type="ECO:0000256" key="2">
    <source>
        <dbReference type="ARBA" id="ARBA00004370"/>
    </source>
</evidence>